<keyword evidence="1" id="KW-0805">Transcription regulation</keyword>
<evidence type="ECO:0000256" key="3">
    <source>
        <dbReference type="ARBA" id="ARBA00023163"/>
    </source>
</evidence>
<dbReference type="GO" id="GO:0003700">
    <property type="term" value="F:DNA-binding transcription factor activity"/>
    <property type="evidence" value="ECO:0007669"/>
    <property type="project" value="InterPro"/>
</dbReference>
<evidence type="ECO:0000313" key="6">
    <source>
        <dbReference type="Proteomes" id="UP000013989"/>
    </source>
</evidence>
<dbReference type="SMART" id="SM01134">
    <property type="entry name" value="DeoRC"/>
    <property type="match status" value="1"/>
</dbReference>
<dbReference type="InterPro" id="IPR050313">
    <property type="entry name" value="Carb_Metab_HTH_regulators"/>
</dbReference>
<evidence type="ECO:0000313" key="5">
    <source>
        <dbReference type="EMBL" id="EOP57269.1"/>
    </source>
</evidence>
<dbReference type="Gene3D" id="1.10.10.10">
    <property type="entry name" value="Winged helix-like DNA-binding domain superfamily/Winged helix DNA-binding domain"/>
    <property type="match status" value="1"/>
</dbReference>
<organism evidence="5 6">
    <name type="scientific">Bacillus cereus ISP2954</name>
    <dbReference type="NCBI Taxonomy" id="1053215"/>
    <lineage>
        <taxon>Bacteria</taxon>
        <taxon>Bacillati</taxon>
        <taxon>Bacillota</taxon>
        <taxon>Bacilli</taxon>
        <taxon>Bacillales</taxon>
        <taxon>Bacillaceae</taxon>
        <taxon>Bacillus</taxon>
        <taxon>Bacillus cereus group</taxon>
    </lineage>
</organism>
<proteinExistence type="predicted"/>
<dbReference type="Proteomes" id="UP000013989">
    <property type="component" value="Unassembled WGS sequence"/>
</dbReference>
<dbReference type="SUPFAM" id="SSF100950">
    <property type="entry name" value="NagB/RpiA/CoA transferase-like"/>
    <property type="match status" value="1"/>
</dbReference>
<dbReference type="Pfam" id="PF08220">
    <property type="entry name" value="HTH_DeoR"/>
    <property type="match status" value="1"/>
</dbReference>
<dbReference type="InterPro" id="IPR018356">
    <property type="entry name" value="Tscrpt_reg_HTH_DeoR_CS"/>
</dbReference>
<dbReference type="InterPro" id="IPR036388">
    <property type="entry name" value="WH-like_DNA-bd_sf"/>
</dbReference>
<dbReference type="Gene3D" id="3.40.50.1360">
    <property type="match status" value="1"/>
</dbReference>
<dbReference type="SMART" id="SM00420">
    <property type="entry name" value="HTH_DEOR"/>
    <property type="match status" value="1"/>
</dbReference>
<evidence type="ECO:0000256" key="2">
    <source>
        <dbReference type="ARBA" id="ARBA00023125"/>
    </source>
</evidence>
<dbReference type="InterPro" id="IPR036390">
    <property type="entry name" value="WH_DNA-bd_sf"/>
</dbReference>
<keyword evidence="2" id="KW-0238">DNA-binding</keyword>
<dbReference type="PROSITE" id="PS00894">
    <property type="entry name" value="HTH_DEOR_1"/>
    <property type="match status" value="1"/>
</dbReference>
<dbReference type="PANTHER" id="PTHR30363:SF51">
    <property type="entry name" value="HTH-TYPE TRANSCRIPTIONAL REPRESSOR GLCR"/>
    <property type="match status" value="1"/>
</dbReference>
<dbReference type="GO" id="GO:0003677">
    <property type="term" value="F:DNA binding"/>
    <property type="evidence" value="ECO:0007669"/>
    <property type="project" value="UniProtKB-KW"/>
</dbReference>
<sequence length="259" mass="29597">MKMGESMNQEERLIKIMDYLNEHRTMSLKMMCELFQVSRDTARRDIVKLTNETTIIRTHGGVALSSFHRKISDYVNREEKEIEYKISIGKQAASFVGDNEIIYLDVSTTVNCMASFLTASNITVVTNSIDTVNHLMDMENVNIHILGGELNKHSRYMAGFSAMEKLKDYHFDKVFIGSPGLTEDGVYYAYEEDIHFKRQIVKQTNGVFLLADETKMNQRQNFKALSLESIDTIITNDVIPGNLERVVKEYGIELITGVK</sequence>
<name>A0A9W5QBQ7_BACCE</name>
<evidence type="ECO:0000256" key="1">
    <source>
        <dbReference type="ARBA" id="ARBA00023015"/>
    </source>
</evidence>
<dbReference type="Pfam" id="PF00455">
    <property type="entry name" value="DeoRC"/>
    <property type="match status" value="1"/>
</dbReference>
<dbReference type="InterPro" id="IPR037171">
    <property type="entry name" value="NagB/RpiA_transferase-like"/>
</dbReference>
<dbReference type="PRINTS" id="PR00037">
    <property type="entry name" value="HTHLACR"/>
</dbReference>
<dbReference type="SUPFAM" id="SSF46785">
    <property type="entry name" value="Winged helix' DNA-binding domain"/>
    <property type="match status" value="1"/>
</dbReference>
<dbReference type="InterPro" id="IPR001034">
    <property type="entry name" value="DeoR_HTH"/>
</dbReference>
<evidence type="ECO:0000259" key="4">
    <source>
        <dbReference type="PROSITE" id="PS51000"/>
    </source>
</evidence>
<dbReference type="PROSITE" id="PS51000">
    <property type="entry name" value="HTH_DEOR_2"/>
    <property type="match status" value="1"/>
</dbReference>
<feature type="domain" description="HTH deoR-type" evidence="4">
    <location>
        <begin position="9"/>
        <end position="64"/>
    </location>
</feature>
<dbReference type="AlphaFoldDB" id="A0A9W5QBQ7"/>
<comment type="caution">
    <text evidence="5">The sequence shown here is derived from an EMBL/GenBank/DDBJ whole genome shotgun (WGS) entry which is preliminary data.</text>
</comment>
<protein>
    <recommendedName>
        <fullName evidence="4">HTH deoR-type domain-containing protein</fullName>
    </recommendedName>
</protein>
<dbReference type="InterPro" id="IPR014036">
    <property type="entry name" value="DeoR-like_C"/>
</dbReference>
<accession>A0A9W5QBQ7</accession>
<gene>
    <name evidence="5" type="ORF">IGU_02312</name>
</gene>
<reference evidence="5 6" key="1">
    <citation type="submission" date="2012-12" db="EMBL/GenBank/DDBJ databases">
        <title>The Genome Sequence of Bacillus cereus ISP2954.</title>
        <authorList>
            <consortium name="The Broad Institute Genome Sequencing Platform"/>
            <consortium name="The Broad Institute Genome Sequencing Center for Infectious Disease"/>
            <person name="Feldgarden M."/>
            <person name="Van der Auwera G.A."/>
            <person name="Mahillon J."/>
            <person name="Duprez V."/>
            <person name="Timmery S."/>
            <person name="Mattelet C."/>
            <person name="Dierick K."/>
            <person name="Sun M."/>
            <person name="Yu Z."/>
            <person name="Zhu L."/>
            <person name="Hu X."/>
            <person name="Shank E.B."/>
            <person name="Swiecicka I."/>
            <person name="Hansen B.M."/>
            <person name="Andrup L."/>
            <person name="Walker B."/>
            <person name="Young S.K."/>
            <person name="Zeng Q."/>
            <person name="Gargeya S."/>
            <person name="Fitzgerald M."/>
            <person name="Haas B."/>
            <person name="Abouelleil A."/>
            <person name="Alvarado L."/>
            <person name="Arachchi H.M."/>
            <person name="Berlin A.M."/>
            <person name="Chapman S.B."/>
            <person name="Dewar J."/>
            <person name="Goldberg J."/>
            <person name="Griggs A."/>
            <person name="Gujja S."/>
            <person name="Hansen M."/>
            <person name="Howarth C."/>
            <person name="Imamovic A."/>
            <person name="Larimer J."/>
            <person name="McCowan C."/>
            <person name="Murphy C."/>
            <person name="Neiman D."/>
            <person name="Pearson M."/>
            <person name="Priest M."/>
            <person name="Roberts A."/>
            <person name="Saif S."/>
            <person name="Shea T."/>
            <person name="Sisk P."/>
            <person name="Sykes S."/>
            <person name="Wortman J."/>
            <person name="Nusbaum C."/>
            <person name="Birren B."/>
        </authorList>
    </citation>
    <scope>NUCLEOTIDE SEQUENCE [LARGE SCALE GENOMIC DNA]</scope>
    <source>
        <strain evidence="5 6">ISP2954</strain>
    </source>
</reference>
<dbReference type="EMBL" id="AHEJ01000105">
    <property type="protein sequence ID" value="EOP57269.1"/>
    <property type="molecule type" value="Genomic_DNA"/>
</dbReference>
<keyword evidence="3" id="KW-0804">Transcription</keyword>
<dbReference type="PANTHER" id="PTHR30363">
    <property type="entry name" value="HTH-TYPE TRANSCRIPTIONAL REGULATOR SRLR-RELATED"/>
    <property type="match status" value="1"/>
</dbReference>